<dbReference type="PANTHER" id="PTHR33751:SF9">
    <property type="entry name" value="CYTOCHROME C4"/>
    <property type="match status" value="1"/>
</dbReference>
<evidence type="ECO:0000256" key="2">
    <source>
        <dbReference type="ARBA" id="ARBA00022448"/>
    </source>
</evidence>
<dbReference type="PIRSF" id="PIRSF000005">
    <property type="entry name" value="Cytochrome_c4"/>
    <property type="match status" value="1"/>
</dbReference>
<comment type="subcellular location">
    <subcellularLocation>
        <location evidence="1">Periplasm</location>
    </subcellularLocation>
</comment>
<dbReference type="InterPro" id="IPR036909">
    <property type="entry name" value="Cyt_c-like_dom_sf"/>
</dbReference>
<dbReference type="InterPro" id="IPR009056">
    <property type="entry name" value="Cyt_c-like_dom"/>
</dbReference>
<evidence type="ECO:0000256" key="4">
    <source>
        <dbReference type="ARBA" id="ARBA00022723"/>
    </source>
</evidence>
<feature type="domain" description="Cytochrome c" evidence="10">
    <location>
        <begin position="118"/>
        <end position="206"/>
    </location>
</feature>
<feature type="chain" id="PRO_5045230167" evidence="9">
    <location>
        <begin position="27"/>
        <end position="206"/>
    </location>
</feature>
<evidence type="ECO:0000256" key="6">
    <source>
        <dbReference type="ARBA" id="ARBA00022982"/>
    </source>
</evidence>
<accession>A0ABY9QJN9</accession>
<keyword evidence="2" id="KW-0813">Transport</keyword>
<feature type="domain" description="Cytochrome c" evidence="10">
    <location>
        <begin position="13"/>
        <end position="110"/>
    </location>
</feature>
<evidence type="ECO:0000256" key="9">
    <source>
        <dbReference type="SAM" id="SignalP"/>
    </source>
</evidence>
<evidence type="ECO:0000313" key="12">
    <source>
        <dbReference type="Proteomes" id="UP001183127"/>
    </source>
</evidence>
<dbReference type="PANTHER" id="PTHR33751">
    <property type="entry name" value="CBB3-TYPE CYTOCHROME C OXIDASE SUBUNIT FIXP"/>
    <property type="match status" value="1"/>
</dbReference>
<evidence type="ECO:0000259" key="10">
    <source>
        <dbReference type="PROSITE" id="PS51007"/>
    </source>
</evidence>
<dbReference type="EMBL" id="CP132921">
    <property type="protein sequence ID" value="WMW03876.1"/>
    <property type="molecule type" value="Genomic_DNA"/>
</dbReference>
<dbReference type="Proteomes" id="UP001183127">
    <property type="component" value="Chromosome"/>
</dbReference>
<protein>
    <submittedName>
        <fullName evidence="11">C-type cytochrome</fullName>
    </submittedName>
</protein>
<feature type="signal peptide" evidence="9">
    <location>
        <begin position="1"/>
        <end position="26"/>
    </location>
</feature>
<reference evidence="11 12" key="1">
    <citation type="submission" date="2023-08" db="EMBL/GenBank/DDBJ databases">
        <title>Complete Genome Sequence of Pseudomonas entomophila TVIN A01.</title>
        <authorList>
            <person name="Shelke T."/>
            <person name="Mahar N.S."/>
            <person name="Gupta I."/>
            <person name="Gupta V."/>
        </authorList>
    </citation>
    <scope>NUCLEOTIDE SEQUENCE [LARGE SCALE GENOMIC DNA]</scope>
    <source>
        <strain evidence="11 12">TVIN-A01</strain>
    </source>
</reference>
<gene>
    <name evidence="11" type="ORF">RAH46_16220</name>
</gene>
<evidence type="ECO:0000256" key="8">
    <source>
        <dbReference type="PROSITE-ProRule" id="PRU00433"/>
    </source>
</evidence>
<keyword evidence="5" id="KW-0574">Periplasm</keyword>
<evidence type="ECO:0000256" key="3">
    <source>
        <dbReference type="ARBA" id="ARBA00022617"/>
    </source>
</evidence>
<dbReference type="GeneID" id="32805719"/>
<dbReference type="Gene3D" id="1.10.760.10">
    <property type="entry name" value="Cytochrome c-like domain"/>
    <property type="match status" value="2"/>
</dbReference>
<keyword evidence="3 8" id="KW-0349">Heme</keyword>
<dbReference type="InterPro" id="IPR024167">
    <property type="entry name" value="Cytochrome_c4-like"/>
</dbReference>
<dbReference type="Pfam" id="PF00034">
    <property type="entry name" value="Cytochrom_C"/>
    <property type="match status" value="2"/>
</dbReference>
<keyword evidence="12" id="KW-1185">Reference proteome</keyword>
<name>A0ABY9QJN9_9PSED</name>
<keyword evidence="7 8" id="KW-0408">Iron</keyword>
<dbReference type="RefSeq" id="WP_231845307.1">
    <property type="nucleotide sequence ID" value="NZ_CP132921.1"/>
</dbReference>
<organism evidence="11 12">
    <name type="scientific">Pseudomonas entomophila</name>
    <dbReference type="NCBI Taxonomy" id="312306"/>
    <lineage>
        <taxon>Bacteria</taxon>
        <taxon>Pseudomonadati</taxon>
        <taxon>Pseudomonadota</taxon>
        <taxon>Gammaproteobacteria</taxon>
        <taxon>Pseudomonadales</taxon>
        <taxon>Pseudomonadaceae</taxon>
        <taxon>Pseudomonas</taxon>
    </lineage>
</organism>
<evidence type="ECO:0000313" key="11">
    <source>
        <dbReference type="EMBL" id="WMW03876.1"/>
    </source>
</evidence>
<dbReference type="InterPro" id="IPR050597">
    <property type="entry name" value="Cytochrome_c_Oxidase_Subunit"/>
</dbReference>
<keyword evidence="4 8" id="KW-0479">Metal-binding</keyword>
<keyword evidence="9" id="KW-0732">Signal</keyword>
<evidence type="ECO:0000256" key="5">
    <source>
        <dbReference type="ARBA" id="ARBA00022764"/>
    </source>
</evidence>
<keyword evidence="6" id="KW-0249">Electron transport</keyword>
<sequence>MRALQPMKPRLCAGLLALASTFMAHAEAAPAQAATCVVCHGAQGQGNPALGAPRLAGQQAEYLLTQLRDFKAGRRGYDPQDSHGAQMRAIAATVQEGEQELLARYFAELDGGAVAPPVPGAPGQALYQGTCAACHGPQGQGFAHLKTPNLRMLDRAYLDRQLVAFREGTRGSEQHGSELAIWMRGIALQLHDDEQRRVLLDYIATP</sequence>
<evidence type="ECO:0000256" key="1">
    <source>
        <dbReference type="ARBA" id="ARBA00004418"/>
    </source>
</evidence>
<dbReference type="SUPFAM" id="SSF46626">
    <property type="entry name" value="Cytochrome c"/>
    <property type="match status" value="2"/>
</dbReference>
<evidence type="ECO:0000256" key="7">
    <source>
        <dbReference type="ARBA" id="ARBA00023004"/>
    </source>
</evidence>
<dbReference type="PROSITE" id="PS51007">
    <property type="entry name" value="CYTC"/>
    <property type="match status" value="2"/>
</dbReference>
<proteinExistence type="predicted"/>